<keyword evidence="8" id="KW-1015">Disulfide bond</keyword>
<dbReference type="Pfam" id="PF07714">
    <property type="entry name" value="PK_Tyr_Ser-Thr"/>
    <property type="match status" value="2"/>
</dbReference>
<comment type="caution">
    <text evidence="20">The sequence shown here is derived from an EMBL/GenBank/DDBJ whole genome shotgun (WGS) entry which is preliminary data.</text>
</comment>
<keyword evidence="15" id="KW-0472">Membrane</keyword>
<reference evidence="20" key="1">
    <citation type="submission" date="2020-10" db="EMBL/GenBank/DDBJ databases">
        <authorList>
            <person name="Han B."/>
            <person name="Lu T."/>
            <person name="Zhao Q."/>
            <person name="Huang X."/>
            <person name="Zhao Y."/>
        </authorList>
    </citation>
    <scope>NUCLEOTIDE SEQUENCE</scope>
</reference>
<feature type="signal peptide" evidence="16">
    <location>
        <begin position="1"/>
        <end position="22"/>
    </location>
</feature>
<keyword evidence="9" id="KW-0675">Receptor</keyword>
<evidence type="ECO:0000256" key="14">
    <source>
        <dbReference type="SAM" id="MobiDB-lite"/>
    </source>
</evidence>
<feature type="compositionally biased region" description="Polar residues" evidence="14">
    <location>
        <begin position="203"/>
        <end position="221"/>
    </location>
</feature>
<keyword evidence="2 13" id="KW-0723">Serine/threonine-protein kinase</keyword>
<dbReference type="PROSITE" id="PS50011">
    <property type="entry name" value="PROTEIN_KINASE_DOM"/>
    <property type="match status" value="1"/>
</dbReference>
<evidence type="ECO:0000313" key="21">
    <source>
        <dbReference type="Proteomes" id="UP000604825"/>
    </source>
</evidence>
<keyword evidence="15" id="KW-1133">Transmembrane helix</keyword>
<feature type="chain" id="PRO_5032705682" description="Receptor-like serine/threonine-protein kinase" evidence="16">
    <location>
        <begin position="23"/>
        <end position="755"/>
    </location>
</feature>
<evidence type="ECO:0000256" key="16">
    <source>
        <dbReference type="SAM" id="SignalP"/>
    </source>
</evidence>
<dbReference type="InterPro" id="IPR024171">
    <property type="entry name" value="SRK-like_kinase"/>
</dbReference>
<keyword evidence="4 16" id="KW-0732">Signal</keyword>
<dbReference type="PROSITE" id="PS50927">
    <property type="entry name" value="BULB_LECTIN"/>
    <property type="match status" value="1"/>
</dbReference>
<accession>A0A811MDX0</accession>
<comment type="catalytic activity">
    <reaction evidence="11 13">
        <text>L-threonyl-[protein] + ATP = O-phospho-L-threonyl-[protein] + ADP + H(+)</text>
        <dbReference type="Rhea" id="RHEA:46608"/>
        <dbReference type="Rhea" id="RHEA-COMP:11060"/>
        <dbReference type="Rhea" id="RHEA-COMP:11605"/>
        <dbReference type="ChEBI" id="CHEBI:15378"/>
        <dbReference type="ChEBI" id="CHEBI:30013"/>
        <dbReference type="ChEBI" id="CHEBI:30616"/>
        <dbReference type="ChEBI" id="CHEBI:61977"/>
        <dbReference type="ChEBI" id="CHEBI:456216"/>
        <dbReference type="EC" id="2.7.11.1"/>
    </reaction>
</comment>
<evidence type="ECO:0000256" key="1">
    <source>
        <dbReference type="ARBA" id="ARBA00004479"/>
    </source>
</evidence>
<dbReference type="InterPro" id="IPR003609">
    <property type="entry name" value="Pan_app"/>
</dbReference>
<keyword evidence="5 13" id="KW-0547">Nucleotide-binding</keyword>
<dbReference type="CDD" id="cd00028">
    <property type="entry name" value="B_lectin"/>
    <property type="match status" value="1"/>
</dbReference>
<keyword evidence="10" id="KW-0325">Glycoprotein</keyword>
<evidence type="ECO:0000256" key="13">
    <source>
        <dbReference type="PIRNR" id="PIRNR000641"/>
    </source>
</evidence>
<dbReference type="SMART" id="SM00108">
    <property type="entry name" value="B_lectin"/>
    <property type="match status" value="1"/>
</dbReference>
<dbReference type="Gene3D" id="1.10.510.10">
    <property type="entry name" value="Transferase(Phosphotransferase) domain 1"/>
    <property type="match status" value="1"/>
</dbReference>
<dbReference type="Pfam" id="PF08276">
    <property type="entry name" value="PAN_2"/>
    <property type="match status" value="1"/>
</dbReference>
<dbReference type="EMBL" id="CAJGYO010000001">
    <property type="protein sequence ID" value="CAD6205619.1"/>
    <property type="molecule type" value="Genomic_DNA"/>
</dbReference>
<dbReference type="SMART" id="SM00473">
    <property type="entry name" value="PAN_AP"/>
    <property type="match status" value="1"/>
</dbReference>
<dbReference type="PANTHER" id="PTHR32444:SF183">
    <property type="entry name" value="APPLE DOMAIN-CONTAINING PROTEIN"/>
    <property type="match status" value="1"/>
</dbReference>
<feature type="region of interest" description="Disordered" evidence="14">
    <location>
        <begin position="710"/>
        <end position="755"/>
    </location>
</feature>
<evidence type="ECO:0000256" key="15">
    <source>
        <dbReference type="SAM" id="Phobius"/>
    </source>
</evidence>
<name>A0A811MDX0_9POAL</name>
<keyword evidence="21" id="KW-1185">Reference proteome</keyword>
<evidence type="ECO:0000256" key="12">
    <source>
        <dbReference type="ARBA" id="ARBA00048679"/>
    </source>
</evidence>
<evidence type="ECO:0000256" key="9">
    <source>
        <dbReference type="ARBA" id="ARBA00023170"/>
    </source>
</evidence>
<feature type="domain" description="Apple" evidence="19">
    <location>
        <begin position="342"/>
        <end position="423"/>
    </location>
</feature>
<dbReference type="GO" id="GO:0004674">
    <property type="term" value="F:protein serine/threonine kinase activity"/>
    <property type="evidence" value="ECO:0007669"/>
    <property type="project" value="UniProtKB-KW"/>
</dbReference>
<dbReference type="Gene3D" id="3.30.200.20">
    <property type="entry name" value="Phosphorylase Kinase, domain 1"/>
    <property type="match status" value="1"/>
</dbReference>
<dbReference type="FunFam" id="3.30.200.20:FF:001238">
    <property type="entry name" value="Os08g0179000 protein"/>
    <property type="match status" value="1"/>
</dbReference>
<keyword evidence="7 13" id="KW-0067">ATP-binding</keyword>
<dbReference type="GO" id="GO:0005524">
    <property type="term" value="F:ATP binding"/>
    <property type="evidence" value="ECO:0007669"/>
    <property type="project" value="UniProtKB-KW"/>
</dbReference>
<comment type="catalytic activity">
    <reaction evidence="12 13">
        <text>L-seryl-[protein] + ATP = O-phospho-L-seryl-[protein] + ADP + H(+)</text>
        <dbReference type="Rhea" id="RHEA:17989"/>
        <dbReference type="Rhea" id="RHEA-COMP:9863"/>
        <dbReference type="Rhea" id="RHEA-COMP:11604"/>
        <dbReference type="ChEBI" id="CHEBI:15378"/>
        <dbReference type="ChEBI" id="CHEBI:29999"/>
        <dbReference type="ChEBI" id="CHEBI:30616"/>
        <dbReference type="ChEBI" id="CHEBI:83421"/>
        <dbReference type="ChEBI" id="CHEBI:456216"/>
        <dbReference type="EC" id="2.7.11.1"/>
    </reaction>
</comment>
<dbReference type="GO" id="GO:0051707">
    <property type="term" value="P:response to other organism"/>
    <property type="evidence" value="ECO:0007669"/>
    <property type="project" value="UniProtKB-ARBA"/>
</dbReference>
<dbReference type="Proteomes" id="UP000604825">
    <property type="component" value="Unassembled WGS sequence"/>
</dbReference>
<feature type="region of interest" description="Disordered" evidence="14">
    <location>
        <begin position="194"/>
        <end position="240"/>
    </location>
</feature>
<dbReference type="PIRSF" id="PIRSF000641">
    <property type="entry name" value="SRK"/>
    <property type="match status" value="1"/>
</dbReference>
<feature type="transmembrane region" description="Helical" evidence="15">
    <location>
        <begin position="446"/>
        <end position="467"/>
    </location>
</feature>
<dbReference type="Pfam" id="PF01453">
    <property type="entry name" value="B_lectin"/>
    <property type="match status" value="1"/>
</dbReference>
<keyword evidence="6 13" id="KW-0418">Kinase</keyword>
<protein>
    <recommendedName>
        <fullName evidence="13">Receptor-like serine/threonine-protein kinase</fullName>
        <ecNumber evidence="13">2.7.11.1</ecNumber>
    </recommendedName>
</protein>
<dbReference type="InterPro" id="IPR036426">
    <property type="entry name" value="Bulb-type_lectin_dom_sf"/>
</dbReference>
<keyword evidence="15" id="KW-0812">Transmembrane</keyword>
<feature type="domain" description="Bulb-type lectin" evidence="18">
    <location>
        <begin position="26"/>
        <end position="168"/>
    </location>
</feature>
<dbReference type="SUPFAM" id="SSF51110">
    <property type="entry name" value="alpha-D-mannose-specific plant lectins"/>
    <property type="match status" value="1"/>
</dbReference>
<evidence type="ECO:0000256" key="7">
    <source>
        <dbReference type="ARBA" id="ARBA00022840"/>
    </source>
</evidence>
<evidence type="ECO:0000256" key="11">
    <source>
        <dbReference type="ARBA" id="ARBA00047899"/>
    </source>
</evidence>
<gene>
    <name evidence="20" type="ORF">NCGR_LOCUS3450</name>
</gene>
<dbReference type="CDD" id="cd01098">
    <property type="entry name" value="PAN_AP_plant"/>
    <property type="match status" value="1"/>
</dbReference>
<evidence type="ECO:0000259" key="18">
    <source>
        <dbReference type="PROSITE" id="PS50927"/>
    </source>
</evidence>
<organism evidence="20 21">
    <name type="scientific">Miscanthus lutarioriparius</name>
    <dbReference type="NCBI Taxonomy" id="422564"/>
    <lineage>
        <taxon>Eukaryota</taxon>
        <taxon>Viridiplantae</taxon>
        <taxon>Streptophyta</taxon>
        <taxon>Embryophyta</taxon>
        <taxon>Tracheophyta</taxon>
        <taxon>Spermatophyta</taxon>
        <taxon>Magnoliopsida</taxon>
        <taxon>Liliopsida</taxon>
        <taxon>Poales</taxon>
        <taxon>Poaceae</taxon>
        <taxon>PACMAD clade</taxon>
        <taxon>Panicoideae</taxon>
        <taxon>Andropogonodae</taxon>
        <taxon>Andropogoneae</taxon>
        <taxon>Saccharinae</taxon>
        <taxon>Miscanthus</taxon>
    </lineage>
</organism>
<dbReference type="InterPro" id="IPR000719">
    <property type="entry name" value="Prot_kinase_dom"/>
</dbReference>
<dbReference type="PANTHER" id="PTHR32444">
    <property type="entry name" value="BULB-TYPE LECTIN DOMAIN-CONTAINING PROTEIN"/>
    <property type="match status" value="1"/>
</dbReference>
<evidence type="ECO:0000259" key="19">
    <source>
        <dbReference type="PROSITE" id="PS50948"/>
    </source>
</evidence>
<evidence type="ECO:0000259" key="17">
    <source>
        <dbReference type="PROSITE" id="PS50011"/>
    </source>
</evidence>
<dbReference type="EC" id="2.7.11.1" evidence="13"/>
<dbReference type="SUPFAM" id="SSF56112">
    <property type="entry name" value="Protein kinase-like (PK-like)"/>
    <property type="match status" value="1"/>
</dbReference>
<keyword evidence="3 13" id="KW-0808">Transferase</keyword>
<dbReference type="InterPro" id="IPR001245">
    <property type="entry name" value="Ser-Thr/Tyr_kinase_cat_dom"/>
</dbReference>
<dbReference type="OrthoDB" id="785331at2759"/>
<evidence type="ECO:0000256" key="6">
    <source>
        <dbReference type="ARBA" id="ARBA00022777"/>
    </source>
</evidence>
<evidence type="ECO:0000256" key="8">
    <source>
        <dbReference type="ARBA" id="ARBA00023157"/>
    </source>
</evidence>
<dbReference type="InterPro" id="IPR001480">
    <property type="entry name" value="Bulb-type_lectin_dom"/>
</dbReference>
<evidence type="ECO:0000256" key="5">
    <source>
        <dbReference type="ARBA" id="ARBA00022741"/>
    </source>
</evidence>
<evidence type="ECO:0000256" key="10">
    <source>
        <dbReference type="ARBA" id="ARBA00023180"/>
    </source>
</evidence>
<sequence length="755" mass="82402">MRRRRCLLLAAAVLLLLHHAAGGTDTDTVTPAAPLMGNRTLVSAGRAKYVLGFFAPDPDDTAGRTYLGIWFNGIPERTVVWVANRGSPVLGGVDAAQLRVLANGSLAIVVDDDQQQQGAVVWATPPPPPGTTTATASSSTGNATAQLLENGNLVLRVPGAGVVWQSFDYPTDTLLPGMKLGIDFRTGLDRRMTSWRAAGTRPRGTTPSASTRGGPRSSSCTAGRRAPTQRPPHLPFRRHARRGLLQLRRRRQRRRAAHAVRAQLDGADPAAHVDRHDPVLERLLVLTAQRVRRLPRLRALRRLQRRAQPVCSCMSGIDPHFPAEWALRDGSGGCRRRTDLNCTGDGFATLTNMKLPESANATVDMSLGLDECRQSCLRNCACRAYASANVSSPGATGCFMWTGDLLDMRQFDNGGQNRFVRLAASDLPLSSSSADTDARTKRLVEIIVPSFAAPVLLLAGLYCICAMKMKRRRKEKEAIPLALLRNAQRQSTPFGRRNQIAASTDVQDDSLHNGQGSSNQDCDLPSFDVETIQGATGNFSVHNKTGQGGFGPVYMGKLDNGQDIAVKRLSRRSTQGLREFKNEVKLIAKLQHRNLVRLLGCCIDGGYMSPEYAMDGVFSMESDVFSFGVLVLEIVSGKKNRGFYHTELDLNLLRYAWRLWKDGESLEFIDQSIADTSNAAEVLKCIQEQPKRRPTMSAVTTMLTCENPTLPEPCEPAFSTGRNHGGGDDDDEDPEVKACRSDSASSWTVTVVEGR</sequence>
<dbReference type="PROSITE" id="PS50948">
    <property type="entry name" value="PAN"/>
    <property type="match status" value="1"/>
</dbReference>
<proteinExistence type="inferred from homology"/>
<comment type="subcellular location">
    <subcellularLocation>
        <location evidence="1">Membrane</location>
        <topology evidence="1">Single-pass type I membrane protein</topology>
    </subcellularLocation>
</comment>
<comment type="similarity">
    <text evidence="13">Belongs to the protein kinase superfamily. Ser/Thr protein kinase family.</text>
</comment>
<dbReference type="InterPro" id="IPR011009">
    <property type="entry name" value="Kinase-like_dom_sf"/>
</dbReference>
<dbReference type="AlphaFoldDB" id="A0A811MDX0"/>
<evidence type="ECO:0000256" key="2">
    <source>
        <dbReference type="ARBA" id="ARBA00022527"/>
    </source>
</evidence>
<feature type="domain" description="Protein kinase" evidence="17">
    <location>
        <begin position="539"/>
        <end position="755"/>
    </location>
</feature>
<dbReference type="Gene3D" id="2.90.10.10">
    <property type="entry name" value="Bulb-type lectin domain"/>
    <property type="match status" value="1"/>
</dbReference>
<dbReference type="GO" id="GO:0016020">
    <property type="term" value="C:membrane"/>
    <property type="evidence" value="ECO:0007669"/>
    <property type="project" value="UniProtKB-SubCell"/>
</dbReference>
<evidence type="ECO:0000256" key="4">
    <source>
        <dbReference type="ARBA" id="ARBA00022729"/>
    </source>
</evidence>
<evidence type="ECO:0000313" key="20">
    <source>
        <dbReference type="EMBL" id="CAD6205619.1"/>
    </source>
</evidence>
<evidence type="ECO:0000256" key="3">
    <source>
        <dbReference type="ARBA" id="ARBA00022679"/>
    </source>
</evidence>